<dbReference type="InterPro" id="IPR033132">
    <property type="entry name" value="GH_1_N_CS"/>
</dbReference>
<keyword evidence="13" id="KW-1185">Reference proteome</keyword>
<feature type="binding site" evidence="10">
    <location>
        <position position="166"/>
    </location>
    <ligand>
        <name>substrate</name>
    </ligand>
</feature>
<feature type="active site" description="Nucleophile" evidence="9">
    <location>
        <position position="353"/>
    </location>
</feature>
<dbReference type="InterPro" id="IPR017736">
    <property type="entry name" value="Glyco_hydro_1_beta-glucosidase"/>
</dbReference>
<dbReference type="PRINTS" id="PR00131">
    <property type="entry name" value="GLHYDRLASE1"/>
</dbReference>
<evidence type="ECO:0000256" key="9">
    <source>
        <dbReference type="PIRSR" id="PIRSR617736-1"/>
    </source>
</evidence>
<evidence type="ECO:0000256" key="5">
    <source>
        <dbReference type="ARBA" id="ARBA00023001"/>
    </source>
</evidence>
<keyword evidence="4 11" id="KW-0378">Hydrolase</keyword>
<keyword evidence="7 11" id="KW-0326">Glycosidase</keyword>
<comment type="similarity">
    <text evidence="2 11">Belongs to the glycosyl hydrolase 1 family.</text>
</comment>
<evidence type="ECO:0000256" key="10">
    <source>
        <dbReference type="PIRSR" id="PIRSR617736-2"/>
    </source>
</evidence>
<dbReference type="KEGG" id="rhg:EXZ61_11720"/>
<proteinExistence type="inferred from homology"/>
<dbReference type="InterPro" id="IPR001360">
    <property type="entry name" value="Glyco_hydro_1"/>
</dbReference>
<protein>
    <recommendedName>
        <fullName evidence="3 11">Beta-glucosidase</fullName>
        <ecNumber evidence="3 11">3.2.1.21</ecNumber>
    </recommendedName>
</protein>
<keyword evidence="5" id="KW-0136">Cellulose degradation</keyword>
<dbReference type="RefSeq" id="WP_142811945.1">
    <property type="nucleotide sequence ID" value="NZ_CP036282.1"/>
</dbReference>
<evidence type="ECO:0000256" key="2">
    <source>
        <dbReference type="ARBA" id="ARBA00010838"/>
    </source>
</evidence>
<dbReference type="SUPFAM" id="SSF51445">
    <property type="entry name" value="(Trans)glycosidases"/>
    <property type="match status" value="1"/>
</dbReference>
<dbReference type="EMBL" id="CP036282">
    <property type="protein sequence ID" value="QDL54786.1"/>
    <property type="molecule type" value="Genomic_DNA"/>
</dbReference>
<keyword evidence="6" id="KW-0119">Carbohydrate metabolism</keyword>
<dbReference type="GO" id="GO:0008422">
    <property type="term" value="F:beta-glucosidase activity"/>
    <property type="evidence" value="ECO:0007669"/>
    <property type="project" value="UniProtKB-EC"/>
</dbReference>
<dbReference type="FunFam" id="3.20.20.80:FF:000004">
    <property type="entry name" value="Beta-glucosidase 6-phospho-beta-glucosidase"/>
    <property type="match status" value="1"/>
</dbReference>
<dbReference type="Proteomes" id="UP000317365">
    <property type="component" value="Chromosome"/>
</dbReference>
<keyword evidence="8" id="KW-0624">Polysaccharide degradation</keyword>
<reference evidence="13" key="2">
    <citation type="journal article" date="2020" name="Int. J. Syst. Evol. Microbiol.">
        <title>Genomic insights into a novel species Rhodoferax aquaticus sp. nov., isolated from freshwater.</title>
        <authorList>
            <person name="Li T."/>
            <person name="Zhuo Y."/>
            <person name="Jin C.Z."/>
            <person name="Wu X."/>
            <person name="Ko S.R."/>
            <person name="Jin F.J."/>
            <person name="Ahn C.Y."/>
            <person name="Oh H.M."/>
            <person name="Lee H.G."/>
            <person name="Jin L."/>
        </authorList>
    </citation>
    <scope>NUCLEOTIDE SEQUENCE [LARGE SCALE GENOMIC DNA]</scope>
    <source>
        <strain evidence="13">Gr-4</strain>
    </source>
</reference>
<dbReference type="PANTHER" id="PTHR10353:SF36">
    <property type="entry name" value="LP05116P"/>
    <property type="match status" value="1"/>
</dbReference>
<feature type="binding site" evidence="10">
    <location>
        <position position="399"/>
    </location>
    <ligand>
        <name>substrate</name>
    </ligand>
</feature>
<feature type="active site" description="Proton donor" evidence="9">
    <location>
        <position position="167"/>
    </location>
</feature>
<feature type="binding site" evidence="10">
    <location>
        <position position="295"/>
    </location>
    <ligand>
        <name>substrate</name>
    </ligand>
</feature>
<dbReference type="GO" id="GO:0005829">
    <property type="term" value="C:cytosol"/>
    <property type="evidence" value="ECO:0007669"/>
    <property type="project" value="TreeGrafter"/>
</dbReference>
<evidence type="ECO:0000256" key="6">
    <source>
        <dbReference type="ARBA" id="ARBA00023277"/>
    </source>
</evidence>
<dbReference type="GO" id="GO:0030245">
    <property type="term" value="P:cellulose catabolic process"/>
    <property type="evidence" value="ECO:0007669"/>
    <property type="project" value="UniProtKB-KW"/>
</dbReference>
<reference evidence="13" key="1">
    <citation type="submission" date="2019-02" db="EMBL/GenBank/DDBJ databases">
        <title>Complete genome sequence of Rhodoferax sp. Gr-4.</title>
        <authorList>
            <person name="Jin L."/>
        </authorList>
    </citation>
    <scope>NUCLEOTIDE SEQUENCE [LARGE SCALE GENOMIC DNA]</scope>
    <source>
        <strain evidence="13">Gr-4</strain>
    </source>
</reference>
<evidence type="ECO:0000256" key="3">
    <source>
        <dbReference type="ARBA" id="ARBA00012744"/>
    </source>
</evidence>
<dbReference type="InterPro" id="IPR017853">
    <property type="entry name" value="GH"/>
</dbReference>
<feature type="binding site" evidence="10">
    <location>
        <begin position="406"/>
        <end position="407"/>
    </location>
    <ligand>
        <name>substrate</name>
    </ligand>
</feature>
<organism evidence="12 13">
    <name type="scientific">Rhodoferax aquaticus</name>
    <dbReference type="NCBI Taxonomy" id="2527691"/>
    <lineage>
        <taxon>Bacteria</taxon>
        <taxon>Pseudomonadati</taxon>
        <taxon>Pseudomonadota</taxon>
        <taxon>Betaproteobacteria</taxon>
        <taxon>Burkholderiales</taxon>
        <taxon>Comamonadaceae</taxon>
        <taxon>Rhodoferax</taxon>
    </lineage>
</organism>
<name>A0A515EQ59_9BURK</name>
<evidence type="ECO:0000256" key="11">
    <source>
        <dbReference type="RuleBase" id="RU361175"/>
    </source>
</evidence>
<evidence type="ECO:0000256" key="8">
    <source>
        <dbReference type="ARBA" id="ARBA00023326"/>
    </source>
</evidence>
<dbReference type="Gene3D" id="3.20.20.80">
    <property type="entry name" value="Glycosidases"/>
    <property type="match status" value="1"/>
</dbReference>
<feature type="binding site" evidence="10">
    <location>
        <position position="122"/>
    </location>
    <ligand>
        <name>substrate</name>
    </ligand>
</feature>
<feature type="binding site" evidence="10">
    <location>
        <position position="21"/>
    </location>
    <ligand>
        <name>substrate</name>
    </ligand>
</feature>
<accession>A0A515EQ59</accession>
<dbReference type="EC" id="3.2.1.21" evidence="3 11"/>
<evidence type="ECO:0000313" key="12">
    <source>
        <dbReference type="EMBL" id="QDL54786.1"/>
    </source>
</evidence>
<evidence type="ECO:0000256" key="4">
    <source>
        <dbReference type="ARBA" id="ARBA00022801"/>
    </source>
</evidence>
<dbReference type="PANTHER" id="PTHR10353">
    <property type="entry name" value="GLYCOSYL HYDROLASE"/>
    <property type="match status" value="1"/>
</dbReference>
<dbReference type="PROSITE" id="PS00653">
    <property type="entry name" value="GLYCOSYL_HYDROL_F1_2"/>
    <property type="match status" value="1"/>
</dbReference>
<dbReference type="Pfam" id="PF00232">
    <property type="entry name" value="Glyco_hydro_1"/>
    <property type="match status" value="1"/>
</dbReference>
<dbReference type="NCBIfam" id="TIGR03356">
    <property type="entry name" value="BGL"/>
    <property type="match status" value="1"/>
</dbReference>
<evidence type="ECO:0000313" key="13">
    <source>
        <dbReference type="Proteomes" id="UP000317365"/>
    </source>
</evidence>
<dbReference type="AlphaFoldDB" id="A0A515EQ59"/>
<evidence type="ECO:0000256" key="7">
    <source>
        <dbReference type="ARBA" id="ARBA00023295"/>
    </source>
</evidence>
<sequence length="447" mass="50069">MPSLTDFPRDFHFGAATSAYQIEGAVHADGRGPSMWDEFAHHSGRIADKSTGDVACDHYHRMPQDVALIKTLGHNAYRFSIAWPRVLPQGTGLVNAQGLDFYERLVDALLEKGIAPYATLYHWDLPLPLHARGGWLNRDTCHAFAEFADAVARRLGDRVHSYATLNEPRCSATVGYLEGRHAPGMEDRSKSLLAAHHLLLAHGMAVPVLRSHTQTAKVGIVLDVKPYYAADPSVQTQQAVQHADGVFNRWFLDPLFLGRYPADIWQAHGEHAPDIAASDMQIIAQPIDSLGLNYYTRGHVRFDASLPYPHAREVEVPGALYTTMGWEIFPEGLHHMLLRLQQQYPVKDLFIAENGAALNDQVLDGQINDSVRVHYLHSHLMAVARAKREGVPLSAYFAWSLMDNFEWGKGYTQRFGLCHVDYATQVRTPKASAWWYQGFIASQQISQ</sequence>
<evidence type="ECO:0000256" key="1">
    <source>
        <dbReference type="ARBA" id="ARBA00000448"/>
    </source>
</evidence>
<gene>
    <name evidence="12" type="ORF">EXZ61_11720</name>
</gene>
<comment type="catalytic activity">
    <reaction evidence="1 11">
        <text>Hydrolysis of terminal, non-reducing beta-D-glucosyl residues with release of beta-D-glucose.</text>
        <dbReference type="EC" id="3.2.1.21"/>
    </reaction>
</comment>